<accession>A0A835Y713</accession>
<evidence type="ECO:0000256" key="5">
    <source>
        <dbReference type="ARBA" id="ARBA00022946"/>
    </source>
</evidence>
<keyword evidence="7 9" id="KW-0496">Mitochondrion</keyword>
<dbReference type="GO" id="GO:0005743">
    <property type="term" value="C:mitochondrial inner membrane"/>
    <property type="evidence" value="ECO:0007669"/>
    <property type="project" value="UniProtKB-SubCell"/>
</dbReference>
<comment type="similarity">
    <text evidence="1 9">Belongs to the complex I NDUFS4 subunit family.</text>
</comment>
<dbReference type="PANTHER" id="PTHR12219:SF8">
    <property type="entry name" value="NADH DEHYDROGENASE [UBIQUINONE] IRON-SULFUR PROTEIN 4, MITOCHONDRIAL"/>
    <property type="match status" value="1"/>
</dbReference>
<keyword evidence="11" id="KW-1185">Reference proteome</keyword>
<keyword evidence="4 9" id="KW-0999">Mitochondrion inner membrane</keyword>
<dbReference type="InterPro" id="IPR006885">
    <property type="entry name" value="NADH_UbQ_FeS_4_mit-like"/>
</dbReference>
<dbReference type="Proteomes" id="UP000612055">
    <property type="component" value="Unassembled WGS sequence"/>
</dbReference>
<dbReference type="InterPro" id="IPR038532">
    <property type="entry name" value="NDUFS4-like_sf"/>
</dbReference>
<keyword evidence="5 9" id="KW-0809">Transit peptide</keyword>
<keyword evidence="3 9" id="KW-0679">Respiratory chain</keyword>
<dbReference type="EMBL" id="JAEHOE010000025">
    <property type="protein sequence ID" value="KAG2495336.1"/>
    <property type="molecule type" value="Genomic_DNA"/>
</dbReference>
<reference evidence="10" key="1">
    <citation type="journal article" date="2020" name="bioRxiv">
        <title>Comparative genomics of Chlamydomonas.</title>
        <authorList>
            <person name="Craig R.J."/>
            <person name="Hasan A.R."/>
            <person name="Ness R.W."/>
            <person name="Keightley P.D."/>
        </authorList>
    </citation>
    <scope>NUCLEOTIDE SEQUENCE</scope>
    <source>
        <strain evidence="10">CCAP 11/70</strain>
    </source>
</reference>
<keyword evidence="6 9" id="KW-0249">Electron transport</keyword>
<dbReference type="Pfam" id="PF04800">
    <property type="entry name" value="NDUS4"/>
    <property type="match status" value="1"/>
</dbReference>
<dbReference type="AlphaFoldDB" id="A0A835Y713"/>
<protein>
    <recommendedName>
        <fullName evidence="9">NADH dehydrogenase [ubiquinone] iron-sulfur protein 4, mitochondrial</fullName>
    </recommendedName>
</protein>
<evidence type="ECO:0000313" key="11">
    <source>
        <dbReference type="Proteomes" id="UP000612055"/>
    </source>
</evidence>
<evidence type="ECO:0000256" key="7">
    <source>
        <dbReference type="ARBA" id="ARBA00023128"/>
    </source>
</evidence>
<comment type="function">
    <text evidence="9">Accessory subunit of the mitochondrial membrane respiratory chain NADH dehydrogenase (Complex I), that is believed not to be involved in catalysis. Complex I functions in the transfer of electrons from NADH to the respiratory chain. The immediate electron acceptor for the enzyme is believed to be ubiquinone.</text>
</comment>
<evidence type="ECO:0000313" key="10">
    <source>
        <dbReference type="EMBL" id="KAG2495336.1"/>
    </source>
</evidence>
<evidence type="ECO:0000256" key="3">
    <source>
        <dbReference type="ARBA" id="ARBA00022660"/>
    </source>
</evidence>
<comment type="subcellular location">
    <subcellularLocation>
        <location evidence="9">Mitochondrion inner membrane</location>
        <topology evidence="9">Peripheral membrane protein</topology>
        <orientation evidence="9">Matrix side</orientation>
    </subcellularLocation>
</comment>
<dbReference type="OrthoDB" id="3089at2759"/>
<keyword evidence="8 9" id="KW-0472">Membrane</keyword>
<sequence>MQRRIAQALLPRLPLGAMSYATAPNDYSVVMKKAAELVTVEEASMSAKEAGYTSGAPLDTFARPARIYCAARNASQSGLARTIDNADKTPVWRISFNTTAKWANPLMGWTSTADTLENVGRASLFFYTADEAKRFCEKHGWGYTVDEPNIRKTQRTKRYASYSDNFSVKRKGLPDLGTLPSNRSK</sequence>
<evidence type="ECO:0000256" key="6">
    <source>
        <dbReference type="ARBA" id="ARBA00022982"/>
    </source>
</evidence>
<evidence type="ECO:0000256" key="4">
    <source>
        <dbReference type="ARBA" id="ARBA00022792"/>
    </source>
</evidence>
<keyword evidence="2 9" id="KW-0813">Transport</keyword>
<dbReference type="PANTHER" id="PTHR12219">
    <property type="entry name" value="NADH-UBIQUINONE OXIDOREDUCTASE"/>
    <property type="match status" value="1"/>
</dbReference>
<evidence type="ECO:0000256" key="1">
    <source>
        <dbReference type="ARBA" id="ARBA00005882"/>
    </source>
</evidence>
<evidence type="ECO:0000256" key="8">
    <source>
        <dbReference type="ARBA" id="ARBA00023136"/>
    </source>
</evidence>
<evidence type="ECO:0000256" key="2">
    <source>
        <dbReference type="ARBA" id="ARBA00022448"/>
    </source>
</evidence>
<evidence type="ECO:0000256" key="9">
    <source>
        <dbReference type="RuleBase" id="RU367010"/>
    </source>
</evidence>
<proteinExistence type="inferred from homology"/>
<organism evidence="10 11">
    <name type="scientific">Edaphochlamys debaryana</name>
    <dbReference type="NCBI Taxonomy" id="47281"/>
    <lineage>
        <taxon>Eukaryota</taxon>
        <taxon>Viridiplantae</taxon>
        <taxon>Chlorophyta</taxon>
        <taxon>core chlorophytes</taxon>
        <taxon>Chlorophyceae</taxon>
        <taxon>CS clade</taxon>
        <taxon>Chlamydomonadales</taxon>
        <taxon>Chlamydomonadales incertae sedis</taxon>
        <taxon>Edaphochlamys</taxon>
    </lineage>
</organism>
<gene>
    <name evidence="10" type="ORF">HYH03_006606</name>
</gene>
<dbReference type="Gene3D" id="3.30.160.190">
    <property type="entry name" value="atu1810 like domain"/>
    <property type="match status" value="1"/>
</dbReference>
<comment type="caution">
    <text evidence="10">The sequence shown here is derived from an EMBL/GenBank/DDBJ whole genome shotgun (WGS) entry which is preliminary data.</text>
</comment>
<dbReference type="GO" id="GO:0022900">
    <property type="term" value="P:electron transport chain"/>
    <property type="evidence" value="ECO:0007669"/>
    <property type="project" value="InterPro"/>
</dbReference>
<name>A0A835Y713_9CHLO</name>